<feature type="region of interest" description="Disordered" evidence="1">
    <location>
        <begin position="311"/>
        <end position="342"/>
    </location>
</feature>
<feature type="compositionally biased region" description="Basic and acidic residues" evidence="1">
    <location>
        <begin position="556"/>
        <end position="570"/>
    </location>
</feature>
<dbReference type="Proteomes" id="UP000016927">
    <property type="component" value="Unassembled WGS sequence"/>
</dbReference>
<evidence type="ECO:0000256" key="2">
    <source>
        <dbReference type="SAM" id="SignalP"/>
    </source>
</evidence>
<feature type="chain" id="PRO_5004345192" evidence="2">
    <location>
        <begin position="19"/>
        <end position="750"/>
    </location>
</feature>
<evidence type="ECO:0000313" key="4">
    <source>
        <dbReference type="Proteomes" id="UP000016927"/>
    </source>
</evidence>
<organism evidence="3 4">
    <name type="scientific">Nosema bombycis (strain CQ1 / CVCC 102059)</name>
    <name type="common">Microsporidian parasite</name>
    <name type="synonym">Pebrine of silkworm</name>
    <dbReference type="NCBI Taxonomy" id="578461"/>
    <lineage>
        <taxon>Eukaryota</taxon>
        <taxon>Fungi</taxon>
        <taxon>Fungi incertae sedis</taxon>
        <taxon>Microsporidia</taxon>
        <taxon>Nosematidae</taxon>
        <taxon>Nosema</taxon>
    </lineage>
</organism>
<feature type="region of interest" description="Disordered" evidence="1">
    <location>
        <begin position="556"/>
        <end position="618"/>
    </location>
</feature>
<evidence type="ECO:0000313" key="3">
    <source>
        <dbReference type="EMBL" id="EOB15113.1"/>
    </source>
</evidence>
<proteinExistence type="predicted"/>
<feature type="signal peptide" evidence="2">
    <location>
        <begin position="1"/>
        <end position="18"/>
    </location>
</feature>
<dbReference type="VEuPathDB" id="MicrosporidiaDB:NBO_10g0103"/>
<sequence>MTKIILLAFISMIKLAETSIQDSTLVEHLPDYVHHLGNFLVETSIVIEFGIKLEDQLLGVKSFIEKKLDEHKDDDDETDLTYIRLQLEKQFIEFKSFFEERLAKEIEPYDLSNLKKDITEELNNLNGPFNKRLVGDFAELPDVAEFNEKFKVQFKNLNNFLDKLDSKSSDSFKKSEFKDGFGQKLKEFENILNLLSEKDRAEKSKVLEFLEEIKKLIDELINFLEKSKFNDEYKSSEVRIYGLEIEKQLANMLNILKEPLHGDFKDQPEVLELRNEFDNKIAGVFIFLEENSIDEEKIFVLEAENRLKLEKTKDDNSASSMKLTPRSESTTPTSIENRVSRELQRENAETILSGSQNATSLVAELQTQPESNLQHHVSSRKTSENSLNKDAQDLTSAAEVEDIHTTQLVDTKTTSNYLPNKTSSVIPEKQNSISDLQINVRSTSGKQPTVIVSDAALDSQLNFEPKPPVANVISPNAKYFKEEETFESLNDVEEDTIQESQNQDKRANHMLQGDDPGLFSDLDFAENMAFRSIDENSIRSSTTSYDKIEGRKLKNKRENVKKGPKNEKNISQKGGPVIMRNDKQNINSLEVTGEPKNKDKIDKSLTRKSRDTNKNIEGLNHDSFERNLDNLGDDPNLYSYADKGFNDVYARSVSKDKEKINSKNNEFKNSLSANIGHNNLKKIVSEGIIKNSKRPNNNDHISLENETKNVYDKHQSYANTGDYIRGNTETFVDLVNPRITLNFTISRLIS</sequence>
<feature type="region of interest" description="Disordered" evidence="1">
    <location>
        <begin position="365"/>
        <end position="388"/>
    </location>
</feature>
<protein>
    <submittedName>
        <fullName evidence="3">Uncharacterized protein</fullName>
    </submittedName>
</protein>
<keyword evidence="2" id="KW-0732">Signal</keyword>
<evidence type="ECO:0000256" key="1">
    <source>
        <dbReference type="SAM" id="MobiDB-lite"/>
    </source>
</evidence>
<gene>
    <name evidence="3" type="ORF">NBO_10g0103</name>
</gene>
<name>R0MQE8_NOSB1</name>
<dbReference type="HOGENOM" id="CLU_370919_0_0_1"/>
<dbReference type="AlphaFoldDB" id="R0MQE8"/>
<accession>R0MQE8</accession>
<dbReference type="EMBL" id="KB908918">
    <property type="protein sequence ID" value="EOB15113.1"/>
    <property type="molecule type" value="Genomic_DNA"/>
</dbReference>
<feature type="compositionally biased region" description="Polar residues" evidence="1">
    <location>
        <begin position="365"/>
        <end position="376"/>
    </location>
</feature>
<feature type="compositionally biased region" description="Basic and acidic residues" evidence="1">
    <location>
        <begin position="593"/>
        <end position="618"/>
    </location>
</feature>
<keyword evidence="4" id="KW-1185">Reference proteome</keyword>
<reference evidence="3 4" key="1">
    <citation type="journal article" date="2013" name="BMC Genomics">
        <title>Comparative genomics of parasitic silkworm microsporidia reveal an association between genome expansion and host adaptation.</title>
        <authorList>
            <person name="Pan G."/>
            <person name="Xu J."/>
            <person name="Li T."/>
            <person name="Xia Q."/>
            <person name="Liu S.L."/>
            <person name="Zhang G."/>
            <person name="Li S."/>
            <person name="Li C."/>
            <person name="Liu H."/>
            <person name="Yang L."/>
            <person name="Liu T."/>
            <person name="Zhang X."/>
            <person name="Wu Z."/>
            <person name="Fan W."/>
            <person name="Dang X."/>
            <person name="Xiang H."/>
            <person name="Tao M."/>
            <person name="Li Y."/>
            <person name="Hu J."/>
            <person name="Li Z."/>
            <person name="Lin L."/>
            <person name="Luo J."/>
            <person name="Geng L."/>
            <person name="Wang L."/>
            <person name="Long M."/>
            <person name="Wan Y."/>
            <person name="He N."/>
            <person name="Zhang Z."/>
            <person name="Lu C."/>
            <person name="Keeling P.J."/>
            <person name="Wang J."/>
            <person name="Xiang Z."/>
            <person name="Zhou Z."/>
        </authorList>
    </citation>
    <scope>NUCLEOTIDE SEQUENCE [LARGE SCALE GENOMIC DNA]</scope>
    <source>
        <strain evidence="4">CQ1 / CVCC 102059</strain>
    </source>
</reference>
<feature type="compositionally biased region" description="Polar residues" evidence="1">
    <location>
        <begin position="317"/>
        <end position="337"/>
    </location>
</feature>